<evidence type="ECO:0000256" key="1">
    <source>
        <dbReference type="SAM" id="SignalP"/>
    </source>
</evidence>
<proteinExistence type="predicted"/>
<reference evidence="2 3" key="1">
    <citation type="submission" date="2020-10" db="EMBL/GenBank/DDBJ databases">
        <title>Wide distribution of Phycisphaera-like planctomycetes from WD2101 soil group in peatlands and genome analysis of the first cultivated representative.</title>
        <authorList>
            <person name="Dedysh S.N."/>
            <person name="Beletsky A.V."/>
            <person name="Ivanova A."/>
            <person name="Kulichevskaya I.S."/>
            <person name="Suzina N.E."/>
            <person name="Philippov D.A."/>
            <person name="Rakitin A.L."/>
            <person name="Mardanov A.V."/>
            <person name="Ravin N.V."/>
        </authorList>
    </citation>
    <scope>NUCLEOTIDE SEQUENCE [LARGE SCALE GENOMIC DNA]</scope>
    <source>
        <strain evidence="2 3">M1803</strain>
    </source>
</reference>
<name>A0A7M2WRX4_9BACT</name>
<dbReference type="EMBL" id="CP063458">
    <property type="protein sequence ID" value="QOV88268.1"/>
    <property type="molecule type" value="Genomic_DNA"/>
</dbReference>
<dbReference type="RefSeq" id="WP_206291243.1">
    <property type="nucleotide sequence ID" value="NZ_CP063458.1"/>
</dbReference>
<accession>A0A7M2WRX4</accession>
<keyword evidence="1" id="KW-0732">Signal</keyword>
<feature type="chain" id="PRO_5034188851" evidence="1">
    <location>
        <begin position="28"/>
        <end position="297"/>
    </location>
</feature>
<protein>
    <submittedName>
        <fullName evidence="2">PEP-CTERM sorting domain-containing protein</fullName>
    </submittedName>
</protein>
<gene>
    <name evidence="2" type="ORF">IPV69_18695</name>
</gene>
<dbReference type="InterPro" id="IPR013424">
    <property type="entry name" value="Ice-binding_C"/>
</dbReference>
<dbReference type="KEGG" id="hbs:IPV69_18695"/>
<organism evidence="2 3">
    <name type="scientific">Humisphaera borealis</name>
    <dbReference type="NCBI Taxonomy" id="2807512"/>
    <lineage>
        <taxon>Bacteria</taxon>
        <taxon>Pseudomonadati</taxon>
        <taxon>Planctomycetota</taxon>
        <taxon>Phycisphaerae</taxon>
        <taxon>Tepidisphaerales</taxon>
        <taxon>Tepidisphaeraceae</taxon>
        <taxon>Humisphaera</taxon>
    </lineage>
</organism>
<evidence type="ECO:0000313" key="3">
    <source>
        <dbReference type="Proteomes" id="UP000593765"/>
    </source>
</evidence>
<dbReference type="AlphaFoldDB" id="A0A7M2WRX4"/>
<sequence length="297" mass="30509">MNVKKTLLTCLVAATASTTLLSSNARAHGPVIPVKLESGRIVTYEIDLDDGDANGYAPGNASRSFFYPTAYQSAVGFAADNGWYGQLTTTQASTGADTTFLGPGVAFGLGSFASTNVFRVNFADAAKVWSPVSNSFVATGGEKLQGIRGNFTSTGFPNTITSDGTLTGTGFVTGAVGTTATAHSQARWRLLGPTGSSVPGAGNVIDDGLYLASLKLSVYTDLASATPASAPSAAPLTDSLTYYILLQKNEFGGVTSGDVANAQAYINTVLVPEPSCIGMIGAGGMLLLRRRRSATFA</sequence>
<feature type="signal peptide" evidence="1">
    <location>
        <begin position="1"/>
        <end position="27"/>
    </location>
</feature>
<dbReference type="NCBIfam" id="TIGR02595">
    <property type="entry name" value="PEP_CTERM"/>
    <property type="match status" value="1"/>
</dbReference>
<keyword evidence="3" id="KW-1185">Reference proteome</keyword>
<dbReference type="Proteomes" id="UP000593765">
    <property type="component" value="Chromosome"/>
</dbReference>
<evidence type="ECO:0000313" key="2">
    <source>
        <dbReference type="EMBL" id="QOV88268.1"/>
    </source>
</evidence>